<dbReference type="EMBL" id="GBXM01109165">
    <property type="protein sequence ID" value="JAG99411.1"/>
    <property type="molecule type" value="Transcribed_RNA"/>
</dbReference>
<proteinExistence type="predicted"/>
<reference evidence="1" key="2">
    <citation type="journal article" date="2015" name="Fish Shellfish Immunol.">
        <title>Early steps in the European eel (Anguilla anguilla)-Vibrio vulnificus interaction in the gills: Role of the RtxA13 toxin.</title>
        <authorList>
            <person name="Callol A."/>
            <person name="Pajuelo D."/>
            <person name="Ebbesson L."/>
            <person name="Teles M."/>
            <person name="MacKenzie S."/>
            <person name="Amaro C."/>
        </authorList>
    </citation>
    <scope>NUCLEOTIDE SEQUENCE</scope>
</reference>
<accession>A0A0E9P5C8</accession>
<organism evidence="1">
    <name type="scientific">Anguilla anguilla</name>
    <name type="common">European freshwater eel</name>
    <name type="synonym">Muraena anguilla</name>
    <dbReference type="NCBI Taxonomy" id="7936"/>
    <lineage>
        <taxon>Eukaryota</taxon>
        <taxon>Metazoa</taxon>
        <taxon>Chordata</taxon>
        <taxon>Craniata</taxon>
        <taxon>Vertebrata</taxon>
        <taxon>Euteleostomi</taxon>
        <taxon>Actinopterygii</taxon>
        <taxon>Neopterygii</taxon>
        <taxon>Teleostei</taxon>
        <taxon>Anguilliformes</taxon>
        <taxon>Anguillidae</taxon>
        <taxon>Anguilla</taxon>
    </lineage>
</organism>
<protein>
    <submittedName>
        <fullName evidence="1">Uncharacterized protein</fullName>
    </submittedName>
</protein>
<reference evidence="1" key="1">
    <citation type="submission" date="2014-11" db="EMBL/GenBank/DDBJ databases">
        <authorList>
            <person name="Amaro Gonzalez C."/>
        </authorList>
    </citation>
    <scope>NUCLEOTIDE SEQUENCE</scope>
</reference>
<name>A0A0E9P5C8_ANGAN</name>
<evidence type="ECO:0000313" key="1">
    <source>
        <dbReference type="EMBL" id="JAG99411.1"/>
    </source>
</evidence>
<sequence length="10" mass="1150">MTRSKKCLSP</sequence>